<feature type="chain" id="PRO_5002061970" evidence="1">
    <location>
        <begin position="24"/>
        <end position="61"/>
    </location>
</feature>
<keyword evidence="1" id="KW-0732">Signal</keyword>
<name>A0A0A9ESI0_ARUDO</name>
<dbReference type="AlphaFoldDB" id="A0A0A9ESI0"/>
<organism evidence="2">
    <name type="scientific">Arundo donax</name>
    <name type="common">Giant reed</name>
    <name type="synonym">Donax arundinaceus</name>
    <dbReference type="NCBI Taxonomy" id="35708"/>
    <lineage>
        <taxon>Eukaryota</taxon>
        <taxon>Viridiplantae</taxon>
        <taxon>Streptophyta</taxon>
        <taxon>Embryophyta</taxon>
        <taxon>Tracheophyta</taxon>
        <taxon>Spermatophyta</taxon>
        <taxon>Magnoliopsida</taxon>
        <taxon>Liliopsida</taxon>
        <taxon>Poales</taxon>
        <taxon>Poaceae</taxon>
        <taxon>PACMAD clade</taxon>
        <taxon>Arundinoideae</taxon>
        <taxon>Arundineae</taxon>
        <taxon>Arundo</taxon>
    </lineage>
</organism>
<accession>A0A0A9ESI0</accession>
<evidence type="ECO:0000256" key="1">
    <source>
        <dbReference type="SAM" id="SignalP"/>
    </source>
</evidence>
<proteinExistence type="predicted"/>
<dbReference type="EMBL" id="GBRH01195927">
    <property type="protein sequence ID" value="JAE01969.1"/>
    <property type="molecule type" value="Transcribed_RNA"/>
</dbReference>
<reference evidence="2" key="2">
    <citation type="journal article" date="2015" name="Data Brief">
        <title>Shoot transcriptome of the giant reed, Arundo donax.</title>
        <authorList>
            <person name="Barrero R.A."/>
            <person name="Guerrero F.D."/>
            <person name="Moolhuijzen P."/>
            <person name="Goolsby J.A."/>
            <person name="Tidwell J."/>
            <person name="Bellgard S.E."/>
            <person name="Bellgard M.I."/>
        </authorList>
    </citation>
    <scope>NUCLEOTIDE SEQUENCE</scope>
    <source>
        <tissue evidence="2">Shoot tissue taken approximately 20 cm above the soil surface</tissue>
    </source>
</reference>
<evidence type="ECO:0000313" key="2">
    <source>
        <dbReference type="EMBL" id="JAE01969.1"/>
    </source>
</evidence>
<reference evidence="2" key="1">
    <citation type="submission" date="2014-09" db="EMBL/GenBank/DDBJ databases">
        <authorList>
            <person name="Magalhaes I.L.F."/>
            <person name="Oliveira U."/>
            <person name="Santos F.R."/>
            <person name="Vidigal T.H.D.A."/>
            <person name="Brescovit A.D."/>
            <person name="Santos A.J."/>
        </authorList>
    </citation>
    <scope>NUCLEOTIDE SEQUENCE</scope>
    <source>
        <tissue evidence="2">Shoot tissue taken approximately 20 cm above the soil surface</tissue>
    </source>
</reference>
<feature type="signal peptide" evidence="1">
    <location>
        <begin position="1"/>
        <end position="23"/>
    </location>
</feature>
<protein>
    <submittedName>
        <fullName evidence="2">Uncharacterized protein</fullName>
    </submittedName>
</protein>
<sequence>MLVAISMCIKNLVELFMLCCSFGSSLVHIDHNVTCSNDHLPLLHHLEWDHFRCFKILEVYF</sequence>